<keyword evidence="9 11" id="KW-0472">Membrane</keyword>
<dbReference type="InterPro" id="IPR027417">
    <property type="entry name" value="P-loop_NTPase"/>
</dbReference>
<evidence type="ECO:0000256" key="6">
    <source>
        <dbReference type="ARBA" id="ARBA00022741"/>
    </source>
</evidence>
<feature type="transmembrane region" description="Helical" evidence="11">
    <location>
        <begin position="539"/>
        <end position="560"/>
    </location>
</feature>
<evidence type="ECO:0000256" key="9">
    <source>
        <dbReference type="ARBA" id="ARBA00023136"/>
    </source>
</evidence>
<dbReference type="OMA" id="YAPRWIK"/>
<dbReference type="OrthoDB" id="66620at2759"/>
<sequence>MAAPASLDGVQDFWSSRSSERSFRRGFSTSWGIGPDNIFGRSSALSRRTESDDEEALRWAALEKLPTLDRLHTTILQKQVSGRIIHEEVDVRRMGFVERQQIIDRLLKVTEEDNDRFLKKLRARIDRVAIKLPTIEVRYENLTVCATCFFGGRTLPILRNSTLNFLEAALDATGLTKTRKTTLNILHGISGIIKPARMTLLLGPPGSGKTTLLLALAGKLNSDLKAMGKIAYNGHTLDEFVPQKTAVYISQNDLHVGEMTVRETLDFSARCQGAGTRHDMLVELARREKEAGIYPEHDVDVYMKAIAVEGQEHNLLTDYIMKILGLDVCANTMVGDSMHRGISGGQRKRVTTGEMLVGPTDALFMDEISTGLDSSTTYQIVKCIRQLCHVMESTIFMSLLQPAPETFELFDDVVLLSEGLVVYHGPCEHVLEFFEGCGFQCPERKGIADFLQEVTSIKDQEQYWHDKSRPYTFVSVKQFSDHFKSFHVGQKLVQELAVPFDKQQSHKAALKLDKYSVGRYELFKSNFAKEWLLMKRNSFVYVFKTIQIGIVGLISMSVFFRSTLSQNSEEDGLHYMGAIFFGNVIIMFNGYAELSLTLDRLPVFYKQRDLMFFPAWAYALPTLVLSLPSSIVEAGIYSILTYYEIGYAPGVVRFFKYYLTLFLVHQMAGAMFRMIAGIFRTMVLAATGGTFLLLIIFMLGGFILPRSEIHPWWIWGYWISPLNYAQSSLSVNEFLAPRWSKPVDGTMHTLGRAILEKRGMIAHNYYYWVGVGALVVSTFLFNIVYSITLSYLSPLEQSQATISEEALAEKQANLLGTKPLLSGRNSSKSRSRTKDPTVASKVKQNPYASNDTNGSKIETETSELNAFVKEGDGLNARPQSVKKGMILPFRPLSISFDSIRYYVDMPAEMMSQTTETRLQLLHGITGAFRPGVLTALVGVSGAGKTTLMDVLAGRKTGGYIKGDIRISGYLKKQKTFARIAGYCEQNDIHSPQMTVRESLVFSAWLRLPADINNEMREQFVDEVIDLVELNSLESALVGLPGVTGLSTEQRKRLTIAVELVANPSIIFMDEPTSGLDARAAAIVMRTVRNIVDTGRTAVCTIHQPSIDIFEAFDEMLLLKRGGRTIYMGPLGRHSRELVDYFEAIPGVQKIKEGVNPATWMLEASSVSVETQLGIDFAEIYAESSLCQRNKALVQQLSTPEPGTEDLYYPTQYSQPFVVQVRACFWKQWVTYWRSESYNMARFVFAITSAILFGTIFWNMGKETSDAVSLLSLMGSIYGAALFIGVNNASGVQPVVAIERTIFYRERAAGMYSAFPYAIAQVLIETPYCFVQTIMYALITFSMIGFKWGFMKFFWYTYVMFFTLLYFTYYGMMAVSLTPNHQVAAIMASGFYSIFNLFSGFVVFKPDIPKWWSWYYWICPTAWTLYGEILTQFSDVTSPVLPIGVIDVPENYIPMRQFLKMKFGFERDMQGLVLAMPVVFTVLFALVFALAIKYLNFQQR</sequence>
<gene>
    <name evidence="14" type="primary">LOC112282502</name>
    <name evidence="13" type="ORF">PHYPA_008067</name>
</gene>
<dbReference type="FunFam" id="3.40.50.300:FF:000059">
    <property type="entry name" value="ABC transporter G family member 40"/>
    <property type="match status" value="1"/>
</dbReference>
<dbReference type="GO" id="GO:0016887">
    <property type="term" value="F:ATP hydrolysis activity"/>
    <property type="evidence" value="ECO:0007669"/>
    <property type="project" value="InterPro"/>
</dbReference>
<feature type="transmembrane region" description="Helical" evidence="11">
    <location>
        <begin position="683"/>
        <end position="704"/>
    </location>
</feature>
<feature type="transmembrane region" description="Helical" evidence="11">
    <location>
        <begin position="1242"/>
        <end position="1260"/>
    </location>
</feature>
<protein>
    <recommendedName>
        <fullName evidence="12">ABC transporter domain-containing protein</fullName>
    </recommendedName>
</protein>
<dbReference type="InterPro" id="IPR003439">
    <property type="entry name" value="ABC_transporter-like_ATP-bd"/>
</dbReference>
<evidence type="ECO:0000313" key="15">
    <source>
        <dbReference type="Proteomes" id="UP000006727"/>
    </source>
</evidence>
<evidence type="ECO:0000313" key="14">
    <source>
        <dbReference type="EnsemblPlants" id="Pp3c5_23360V3.1"/>
    </source>
</evidence>
<dbReference type="InterPro" id="IPR013525">
    <property type="entry name" value="ABC2_TM"/>
</dbReference>
<feature type="transmembrane region" description="Helical" evidence="11">
    <location>
        <begin position="572"/>
        <end position="592"/>
    </location>
</feature>
<evidence type="ECO:0000313" key="13">
    <source>
        <dbReference type="EMBL" id="PNR54390.1"/>
    </source>
</evidence>
<dbReference type="FunCoup" id="A0A2K1KKT2">
    <property type="interactions" value="691"/>
</dbReference>
<feature type="region of interest" description="Disordered" evidence="10">
    <location>
        <begin position="818"/>
        <end position="855"/>
    </location>
</feature>
<evidence type="ECO:0000256" key="3">
    <source>
        <dbReference type="ARBA" id="ARBA00022448"/>
    </source>
</evidence>
<feature type="compositionally biased region" description="Polar residues" evidence="10">
    <location>
        <begin position="842"/>
        <end position="855"/>
    </location>
</feature>
<dbReference type="Gramene" id="Pp3c5_23360V3.1">
    <property type="protein sequence ID" value="Pp3c5_23360V3.1"/>
    <property type="gene ID" value="Pp3c5_23360"/>
</dbReference>
<feature type="domain" description="ABC transporter" evidence="12">
    <location>
        <begin position="894"/>
        <end position="1145"/>
    </location>
</feature>
<evidence type="ECO:0000256" key="7">
    <source>
        <dbReference type="ARBA" id="ARBA00022840"/>
    </source>
</evidence>
<evidence type="ECO:0000256" key="4">
    <source>
        <dbReference type="ARBA" id="ARBA00022692"/>
    </source>
</evidence>
<dbReference type="FunFam" id="3.40.50.300:FF:000179">
    <property type="entry name" value="ABC transporter G family member 34"/>
    <property type="match status" value="1"/>
</dbReference>
<feature type="transmembrane region" description="Helical" evidence="11">
    <location>
        <begin position="1470"/>
        <end position="1491"/>
    </location>
</feature>
<dbReference type="GO" id="GO:0140359">
    <property type="term" value="F:ABC-type transporter activity"/>
    <property type="evidence" value="ECO:0007669"/>
    <property type="project" value="InterPro"/>
</dbReference>
<name>A0A2K1KKT2_PHYPA</name>
<keyword evidence="7" id="KW-0067">ATP-binding</keyword>
<comment type="subcellular location">
    <subcellularLocation>
        <location evidence="1">Membrane</location>
        <topology evidence="1">Multi-pass membrane protein</topology>
    </subcellularLocation>
</comment>
<keyword evidence="6" id="KW-0547">Nucleotide-binding</keyword>
<keyword evidence="3" id="KW-0813">Transport</keyword>
<feature type="transmembrane region" description="Helical" evidence="11">
    <location>
        <begin position="1383"/>
        <end position="1403"/>
    </location>
</feature>
<dbReference type="GO" id="GO:0016020">
    <property type="term" value="C:membrane"/>
    <property type="evidence" value="ECO:0007669"/>
    <property type="project" value="UniProtKB-SubCell"/>
</dbReference>
<accession>A0A2K1KKT2</accession>
<dbReference type="RefSeq" id="XP_024375909.1">
    <property type="nucleotide sequence ID" value="XM_024520141.2"/>
</dbReference>
<dbReference type="Gene3D" id="3.40.50.300">
    <property type="entry name" value="P-loop containing nucleotide triphosphate hydrolases"/>
    <property type="match status" value="2"/>
</dbReference>
<dbReference type="InterPro" id="IPR013581">
    <property type="entry name" value="PDR_assoc"/>
</dbReference>
<evidence type="ECO:0000256" key="11">
    <source>
        <dbReference type="SAM" id="Phobius"/>
    </source>
</evidence>
<dbReference type="InterPro" id="IPR034001">
    <property type="entry name" value="ABCG_PDR_1"/>
</dbReference>
<dbReference type="CDD" id="cd03233">
    <property type="entry name" value="ABCG_PDR_domain1"/>
    <property type="match status" value="1"/>
</dbReference>
<evidence type="ECO:0000256" key="1">
    <source>
        <dbReference type="ARBA" id="ARBA00004141"/>
    </source>
</evidence>
<evidence type="ECO:0000256" key="10">
    <source>
        <dbReference type="SAM" id="MobiDB-lite"/>
    </source>
</evidence>
<dbReference type="EMBL" id="ABEU02000005">
    <property type="protein sequence ID" value="PNR54390.1"/>
    <property type="molecule type" value="Genomic_DNA"/>
</dbReference>
<evidence type="ECO:0000259" key="12">
    <source>
        <dbReference type="PROSITE" id="PS50893"/>
    </source>
</evidence>
<dbReference type="InterPro" id="IPR003593">
    <property type="entry name" value="AAA+_ATPase"/>
</dbReference>
<evidence type="ECO:0000256" key="8">
    <source>
        <dbReference type="ARBA" id="ARBA00022989"/>
    </source>
</evidence>
<dbReference type="Proteomes" id="UP000006727">
    <property type="component" value="Chromosome 5"/>
</dbReference>
<feature type="transmembrane region" description="Helical" evidence="11">
    <location>
        <begin position="1266"/>
        <end position="1285"/>
    </location>
</feature>
<dbReference type="GeneID" id="112282502"/>
<keyword evidence="4 11" id="KW-0812">Transmembrane</keyword>
<proteinExistence type="inferred from homology"/>
<feature type="transmembrane region" description="Helical" evidence="11">
    <location>
        <begin position="657"/>
        <end position="676"/>
    </location>
</feature>
<evidence type="ECO:0000256" key="2">
    <source>
        <dbReference type="ARBA" id="ARBA00006012"/>
    </source>
</evidence>
<dbReference type="EnsemblPlants" id="Pp3c5_23360V3.1">
    <property type="protein sequence ID" value="Pp3c5_23360V3.1"/>
    <property type="gene ID" value="Pp3c5_23360"/>
</dbReference>
<dbReference type="PANTHER" id="PTHR48040:SF28">
    <property type="entry name" value="ABC TRANSPORTER G FAMILY MEMBER 39-LIKE"/>
    <property type="match status" value="1"/>
</dbReference>
<dbReference type="CDD" id="cd03232">
    <property type="entry name" value="ABCG_PDR_domain2"/>
    <property type="match status" value="1"/>
</dbReference>
<keyword evidence="15" id="KW-1185">Reference proteome</keyword>
<dbReference type="GO" id="GO:0005524">
    <property type="term" value="F:ATP binding"/>
    <property type="evidence" value="ECO:0007669"/>
    <property type="project" value="UniProtKB-KW"/>
</dbReference>
<dbReference type="PaxDb" id="3218-PP1S23_135V6.1"/>
<dbReference type="SMART" id="SM00382">
    <property type="entry name" value="AAA"/>
    <property type="match status" value="2"/>
</dbReference>
<feature type="transmembrane region" description="Helical" evidence="11">
    <location>
        <begin position="765"/>
        <end position="785"/>
    </location>
</feature>
<dbReference type="PROSITE" id="PS50893">
    <property type="entry name" value="ABC_TRANSPORTER_2"/>
    <property type="match status" value="2"/>
</dbReference>
<comment type="similarity">
    <text evidence="2">Belongs to the ABC transporter superfamily. ABCG family. PDR (TC 3.A.1.205) subfamily.</text>
</comment>
<dbReference type="KEGG" id="ppp:112282502"/>
<dbReference type="Pfam" id="PF19055">
    <property type="entry name" value="ABC2_membrane_7"/>
    <property type="match status" value="2"/>
</dbReference>
<dbReference type="Pfam" id="PF08370">
    <property type="entry name" value="PDR_assoc"/>
    <property type="match status" value="1"/>
</dbReference>
<dbReference type="PANTHER" id="PTHR48040">
    <property type="entry name" value="PLEIOTROPIC DRUG RESISTANCE PROTEIN 1-LIKE ISOFORM X1"/>
    <property type="match status" value="1"/>
</dbReference>
<dbReference type="SUPFAM" id="SSF52540">
    <property type="entry name" value="P-loop containing nucleoside triphosphate hydrolases"/>
    <property type="match status" value="2"/>
</dbReference>
<evidence type="ECO:0000256" key="5">
    <source>
        <dbReference type="ARBA" id="ARBA00022737"/>
    </source>
</evidence>
<dbReference type="InterPro" id="IPR043926">
    <property type="entry name" value="ABCG_dom"/>
</dbReference>
<organism evidence="13">
    <name type="scientific">Physcomitrium patens</name>
    <name type="common">Spreading-leaved earth moss</name>
    <name type="synonym">Physcomitrella patens</name>
    <dbReference type="NCBI Taxonomy" id="3218"/>
    <lineage>
        <taxon>Eukaryota</taxon>
        <taxon>Viridiplantae</taxon>
        <taxon>Streptophyta</taxon>
        <taxon>Embryophyta</taxon>
        <taxon>Bryophyta</taxon>
        <taxon>Bryophytina</taxon>
        <taxon>Bryopsida</taxon>
        <taxon>Funariidae</taxon>
        <taxon>Funariales</taxon>
        <taxon>Funariaceae</taxon>
        <taxon>Physcomitrium</taxon>
    </lineage>
</organism>
<keyword evidence="8 11" id="KW-1133">Transmembrane helix</keyword>
<keyword evidence="5" id="KW-0677">Repeat</keyword>
<reference evidence="13 15" key="1">
    <citation type="journal article" date="2008" name="Science">
        <title>The Physcomitrella genome reveals evolutionary insights into the conquest of land by plants.</title>
        <authorList>
            <person name="Rensing S."/>
            <person name="Lang D."/>
            <person name="Zimmer A."/>
            <person name="Terry A."/>
            <person name="Salamov A."/>
            <person name="Shapiro H."/>
            <person name="Nishiyama T."/>
            <person name="Perroud P.-F."/>
            <person name="Lindquist E."/>
            <person name="Kamisugi Y."/>
            <person name="Tanahashi T."/>
            <person name="Sakakibara K."/>
            <person name="Fujita T."/>
            <person name="Oishi K."/>
            <person name="Shin-I T."/>
            <person name="Kuroki Y."/>
            <person name="Toyoda A."/>
            <person name="Suzuki Y."/>
            <person name="Hashimoto A."/>
            <person name="Yamaguchi K."/>
            <person name="Sugano A."/>
            <person name="Kohara Y."/>
            <person name="Fujiyama A."/>
            <person name="Anterola A."/>
            <person name="Aoki S."/>
            <person name="Ashton N."/>
            <person name="Barbazuk W.B."/>
            <person name="Barker E."/>
            <person name="Bennetzen J."/>
            <person name="Bezanilla M."/>
            <person name="Blankenship R."/>
            <person name="Cho S.H."/>
            <person name="Dutcher S."/>
            <person name="Estelle M."/>
            <person name="Fawcett J.A."/>
            <person name="Gundlach H."/>
            <person name="Hanada K."/>
            <person name="Heyl A."/>
            <person name="Hicks K.A."/>
            <person name="Hugh J."/>
            <person name="Lohr M."/>
            <person name="Mayer K."/>
            <person name="Melkozernov A."/>
            <person name="Murata T."/>
            <person name="Nelson D."/>
            <person name="Pils B."/>
            <person name="Prigge M."/>
            <person name="Reiss B."/>
            <person name="Renner T."/>
            <person name="Rombauts S."/>
            <person name="Rushton P."/>
            <person name="Sanderfoot A."/>
            <person name="Schween G."/>
            <person name="Shiu S.-H."/>
            <person name="Stueber K."/>
            <person name="Theodoulou F.L."/>
            <person name="Tu H."/>
            <person name="Van de Peer Y."/>
            <person name="Verrier P.J."/>
            <person name="Waters E."/>
            <person name="Wood A."/>
            <person name="Yang L."/>
            <person name="Cove D."/>
            <person name="Cuming A."/>
            <person name="Hasebe M."/>
            <person name="Lucas S."/>
            <person name="Mishler D.B."/>
            <person name="Reski R."/>
            <person name="Grigoriev I."/>
            <person name="Quatrano R.S."/>
            <person name="Boore J.L."/>
        </authorList>
    </citation>
    <scope>NUCLEOTIDE SEQUENCE [LARGE SCALE GENOMIC DNA]</scope>
    <source>
        <strain evidence="14 15">cv. Gransden 2004</strain>
    </source>
</reference>
<dbReference type="InterPro" id="IPR034003">
    <property type="entry name" value="ABCG_PDR_2"/>
</dbReference>
<dbReference type="Pfam" id="PF00005">
    <property type="entry name" value="ABC_tran"/>
    <property type="match status" value="2"/>
</dbReference>
<reference evidence="14" key="3">
    <citation type="submission" date="2020-12" db="UniProtKB">
        <authorList>
            <consortium name="EnsemblPlants"/>
        </authorList>
    </citation>
    <scope>IDENTIFICATION</scope>
</reference>
<feature type="transmembrane region" description="Helical" evidence="11">
    <location>
        <begin position="1329"/>
        <end position="1345"/>
    </location>
</feature>
<feature type="domain" description="ABC transporter" evidence="12">
    <location>
        <begin position="170"/>
        <end position="443"/>
    </location>
</feature>
<reference evidence="13 15" key="2">
    <citation type="journal article" date="2018" name="Plant J.">
        <title>The Physcomitrella patens chromosome-scale assembly reveals moss genome structure and evolution.</title>
        <authorList>
            <person name="Lang D."/>
            <person name="Ullrich K.K."/>
            <person name="Murat F."/>
            <person name="Fuchs J."/>
            <person name="Jenkins J."/>
            <person name="Haas F.B."/>
            <person name="Piednoel M."/>
            <person name="Gundlach H."/>
            <person name="Van Bel M."/>
            <person name="Meyberg R."/>
            <person name="Vives C."/>
            <person name="Morata J."/>
            <person name="Symeonidi A."/>
            <person name="Hiss M."/>
            <person name="Muchero W."/>
            <person name="Kamisugi Y."/>
            <person name="Saleh O."/>
            <person name="Blanc G."/>
            <person name="Decker E.L."/>
            <person name="van Gessel N."/>
            <person name="Grimwood J."/>
            <person name="Hayes R.D."/>
            <person name="Graham S.W."/>
            <person name="Gunter L.E."/>
            <person name="McDaniel S.F."/>
            <person name="Hoernstein S.N.W."/>
            <person name="Larsson A."/>
            <person name="Li F.W."/>
            <person name="Perroud P.F."/>
            <person name="Phillips J."/>
            <person name="Ranjan P."/>
            <person name="Rokshar D.S."/>
            <person name="Rothfels C.J."/>
            <person name="Schneider L."/>
            <person name="Shu S."/>
            <person name="Stevenson D.W."/>
            <person name="Thummler F."/>
            <person name="Tillich M."/>
            <person name="Villarreal Aguilar J.C."/>
            <person name="Widiez T."/>
            <person name="Wong G.K."/>
            <person name="Wymore A."/>
            <person name="Zhang Y."/>
            <person name="Zimmer A.D."/>
            <person name="Quatrano R.S."/>
            <person name="Mayer K.F.X."/>
            <person name="Goodstein D."/>
            <person name="Casacuberta J.M."/>
            <person name="Vandepoele K."/>
            <person name="Reski R."/>
            <person name="Cuming A.C."/>
            <person name="Tuskan G.A."/>
            <person name="Maumus F."/>
            <person name="Salse J."/>
            <person name="Schmutz J."/>
            <person name="Rensing S.A."/>
        </authorList>
    </citation>
    <scope>NUCLEOTIDE SEQUENCE [LARGE SCALE GENOMIC DNA]</scope>
    <source>
        <strain evidence="14 15">cv. Gransden 2004</strain>
    </source>
</reference>
<dbReference type="Pfam" id="PF01061">
    <property type="entry name" value="ABC2_membrane"/>
    <property type="match status" value="2"/>
</dbReference>
<feature type="transmembrane region" description="Helical" evidence="11">
    <location>
        <begin position="1352"/>
        <end position="1371"/>
    </location>
</feature>
<feature type="transmembrane region" description="Helical" evidence="11">
    <location>
        <begin position="613"/>
        <end position="637"/>
    </location>
</feature>